<sequence>MATPGASGTGRDDDVADGPATWRTLRLGSGPEWSGHQLGLMGVSTLGVLVFLACLDRASVTAAAGGPGGGLPSGYWLFALGGPAVAWVAGSGAAAMLWAGLLLVWFVTVPAGSFSWWSVPAGVGVLVAHAAVALSATAPTVADFPRRVLRRWLRVAGLTALAAPATGLLASLVAGRGLPANPVAWAGGLLGVVVGLWLLRQSPPRPRV</sequence>
<dbReference type="Proteomes" id="UP000278440">
    <property type="component" value="Unassembled WGS sequence"/>
</dbReference>
<keyword evidence="4" id="KW-1185">Reference proteome</keyword>
<feature type="transmembrane region" description="Helical" evidence="2">
    <location>
        <begin position="180"/>
        <end position="199"/>
    </location>
</feature>
<organism evidence="3 4">
    <name type="scientific">Terracoccus luteus</name>
    <dbReference type="NCBI Taxonomy" id="53356"/>
    <lineage>
        <taxon>Bacteria</taxon>
        <taxon>Bacillati</taxon>
        <taxon>Actinomycetota</taxon>
        <taxon>Actinomycetes</taxon>
        <taxon>Micrococcales</taxon>
        <taxon>Intrasporangiaceae</taxon>
        <taxon>Terracoccus</taxon>
    </lineage>
</organism>
<protein>
    <submittedName>
        <fullName evidence="3">Uncharacterized protein</fullName>
    </submittedName>
</protein>
<evidence type="ECO:0000256" key="2">
    <source>
        <dbReference type="SAM" id="Phobius"/>
    </source>
</evidence>
<accession>A0A495XT28</accession>
<dbReference type="EMBL" id="RBXT01000001">
    <property type="protein sequence ID" value="RKT77062.1"/>
    <property type="molecule type" value="Genomic_DNA"/>
</dbReference>
<evidence type="ECO:0000313" key="3">
    <source>
        <dbReference type="EMBL" id="RKT77062.1"/>
    </source>
</evidence>
<keyword evidence="2" id="KW-1133">Transmembrane helix</keyword>
<dbReference type="AlphaFoldDB" id="A0A495XT28"/>
<dbReference type="OrthoDB" id="4870216at2"/>
<feature type="transmembrane region" description="Helical" evidence="2">
    <location>
        <begin position="35"/>
        <end position="55"/>
    </location>
</feature>
<keyword evidence="2" id="KW-0472">Membrane</keyword>
<feature type="transmembrane region" description="Helical" evidence="2">
    <location>
        <begin position="155"/>
        <end position="174"/>
    </location>
</feature>
<dbReference type="RefSeq" id="WP_121030704.1">
    <property type="nucleotide sequence ID" value="NZ_RBXT01000001.1"/>
</dbReference>
<reference evidence="3 4" key="1">
    <citation type="submission" date="2018-10" db="EMBL/GenBank/DDBJ databases">
        <title>Sequencing the genomes of 1000 actinobacteria strains.</title>
        <authorList>
            <person name="Klenk H.-P."/>
        </authorList>
    </citation>
    <scope>NUCLEOTIDE SEQUENCE [LARGE SCALE GENOMIC DNA]</scope>
    <source>
        <strain evidence="3 4">DSM 44267</strain>
    </source>
</reference>
<feature type="transmembrane region" description="Helical" evidence="2">
    <location>
        <begin position="114"/>
        <end position="134"/>
    </location>
</feature>
<gene>
    <name evidence="3" type="ORF">DFJ68_0475</name>
</gene>
<feature type="transmembrane region" description="Helical" evidence="2">
    <location>
        <begin position="75"/>
        <end position="108"/>
    </location>
</feature>
<proteinExistence type="predicted"/>
<evidence type="ECO:0000256" key="1">
    <source>
        <dbReference type="SAM" id="MobiDB-lite"/>
    </source>
</evidence>
<comment type="caution">
    <text evidence="3">The sequence shown here is derived from an EMBL/GenBank/DDBJ whole genome shotgun (WGS) entry which is preliminary data.</text>
</comment>
<feature type="region of interest" description="Disordered" evidence="1">
    <location>
        <begin position="1"/>
        <end position="21"/>
    </location>
</feature>
<evidence type="ECO:0000313" key="4">
    <source>
        <dbReference type="Proteomes" id="UP000278440"/>
    </source>
</evidence>
<keyword evidence="2" id="KW-0812">Transmembrane</keyword>
<name>A0A495XT28_9MICO</name>